<proteinExistence type="predicted"/>
<dbReference type="KEGG" id="ocn:CUC15_13650"/>
<dbReference type="Pfam" id="PF08876">
    <property type="entry name" value="DUF1836"/>
    <property type="match status" value="1"/>
</dbReference>
<name>A0A345PIS7_9BACI</name>
<protein>
    <recommendedName>
        <fullName evidence="3">DUF1836 domain-containing protein</fullName>
    </recommendedName>
</protein>
<evidence type="ECO:0000313" key="1">
    <source>
        <dbReference type="EMBL" id="AXI09907.1"/>
    </source>
</evidence>
<keyword evidence="2" id="KW-1185">Reference proteome</keyword>
<dbReference type="EMBL" id="CP024848">
    <property type="protein sequence ID" value="AXI09907.1"/>
    <property type="molecule type" value="Genomic_DNA"/>
</dbReference>
<dbReference type="OrthoDB" id="3191472at2"/>
<dbReference type="PANTHER" id="PTHR40056">
    <property type="entry name" value="HYPOTHETICAL CYTOSOLIC PROTEIN"/>
    <property type="match status" value="1"/>
</dbReference>
<accession>A0A345PIS7</accession>
<sequence length="195" mass="22977">MENINELIKDLHLDTHLLLEDIPDIDLYMDQVIQLFEKKFAPTKRNEDEKILTKTMVNNYAKGRLFFPIKNKKYTKEHIMLISMIYQMKSVLSINDVKNSLQTLNNKLTDEEEFNLDALYENYLELAENNVARFLDDSTALSHKIFMELKDQENPDANYFQQLLLVASFANMSNLYRRAAEKIVDGMNEEQKKKD</sequence>
<dbReference type="PANTHER" id="PTHR40056:SF1">
    <property type="entry name" value="DUF1836 DOMAIN-CONTAINING PROTEIN"/>
    <property type="match status" value="1"/>
</dbReference>
<dbReference type="Proteomes" id="UP000253908">
    <property type="component" value="Chromosome"/>
</dbReference>
<evidence type="ECO:0000313" key="2">
    <source>
        <dbReference type="Proteomes" id="UP000253908"/>
    </source>
</evidence>
<organism evidence="1 2">
    <name type="scientific">Oceanobacillus zhaokaii</name>
    <dbReference type="NCBI Taxonomy" id="2052660"/>
    <lineage>
        <taxon>Bacteria</taxon>
        <taxon>Bacillati</taxon>
        <taxon>Bacillota</taxon>
        <taxon>Bacilli</taxon>
        <taxon>Bacillales</taxon>
        <taxon>Bacillaceae</taxon>
        <taxon>Oceanobacillus</taxon>
    </lineage>
</organism>
<evidence type="ECO:0008006" key="3">
    <source>
        <dbReference type="Google" id="ProtNLM"/>
    </source>
</evidence>
<reference evidence="2" key="1">
    <citation type="submission" date="2017-11" db="EMBL/GenBank/DDBJ databases">
        <authorList>
            <person name="Zhu W."/>
        </authorList>
    </citation>
    <scope>NUCLEOTIDE SEQUENCE [LARGE SCALE GENOMIC DNA]</scope>
    <source>
        <strain evidence="2">160</strain>
    </source>
</reference>
<dbReference type="AlphaFoldDB" id="A0A345PIS7"/>
<dbReference type="InterPro" id="IPR014975">
    <property type="entry name" value="DUF1836"/>
</dbReference>
<dbReference type="RefSeq" id="WP_114917193.1">
    <property type="nucleotide sequence ID" value="NZ_CP024848.1"/>
</dbReference>
<gene>
    <name evidence="1" type="ORF">CUC15_13650</name>
</gene>